<reference evidence="5" key="1">
    <citation type="submission" date="2025-08" db="UniProtKB">
        <authorList>
            <consortium name="RefSeq"/>
        </authorList>
    </citation>
    <scope>IDENTIFICATION</scope>
    <source>
        <strain evidence="5">15112-1751.03</strain>
        <tissue evidence="5">Whole Adult</tissue>
    </source>
</reference>
<dbReference type="SUPFAM" id="SSF53098">
    <property type="entry name" value="Ribonuclease H-like"/>
    <property type="match status" value="1"/>
</dbReference>
<proteinExistence type="predicted"/>
<feature type="compositionally biased region" description="Polar residues" evidence="1">
    <location>
        <begin position="1"/>
        <end position="10"/>
    </location>
</feature>
<feature type="region of interest" description="Disordered" evidence="1">
    <location>
        <begin position="1"/>
        <end position="21"/>
    </location>
</feature>
<dbReference type="OrthoDB" id="8038274at2759"/>
<sequence>MFRPTNTPRKSAQHPAGRPQIHESSQIDVLLGADILPSILLGGSHPNICGTLLGQETIFGWILTGPVSGSISKSISSFSARLSVERTPPLEELLSKFLGVEDLPASPAKESDLFCEANFNATTVRTSTGRYMVTLPFRDPGHVDLGHSRATALAQFLRNESRLKRNDSLKEQYDSVIREYLDLGHMTQVPPSSSGNYYLPHHAVLKPDSTTTKLRVVFNASSPTSNGKSLNDILHTGPILQSDLTIQILKWRFFKFVFNADITKMYRQILVDPTTPGFKVTFGVNCAPYLAIRVLHQLASDVRDRYPLASDIIANYMYVDDVLAGAHTKQAAVSAIDELRTALESAGFPLRKWTSNSKDVLRRIPKDHLLCADFLEIDEASVAKTLGIRWRATSDEFFFVTAEMVSKPSFSKREVLSQIAKLFDPAGWLAPVVIWAKIFMQEIWKQEIGWDDSLPADLTEQWISFLRNYSSLQDIRIPRWTNYAPGAKIQFHGFCDASQSAYGAALYARVETDSTIVLAWLDKQSCKWTTFVANRVAKIHSVNGTWQHVRSEHNPADLASRGVSPQELLGSRLWWQGPEWLTHSPAQWPSPVIGLDTELECRAVKVHAAQVLCEDFLDRFSRFDRALRVFAYVRRFAQRCRQPKVSFPETLSSQELAEAQERLIVQAQNRVYAKECASLRSHNRLIGSSDILSLNPFLDKQGVLRSCGRVRASTSLSYDERHPIILPFGCVFSRLLVSFTHQVSLHGGNQLVMRLVRTKFWIPKLRNLVKTVISACKTCVIHRRKLQSQLMGDLPSARSTFSRPFTNSGVDFAGPFDVKSYVGRGCKITKGYVCVFVCFSTKAIHLEATTDLTAEKFLEAFSRFVARRGCPLHMYSDNGKTFVGASSILSKEFVESTRNLIVTTHSHQAGVKSFKTHFYKTVSSVKHTFEELSTLLSKIEACLNSRPLTPMSEDVSDLAALTPGHFLIGGPLLSMAEPESREDVESIRNRWQRLKALHQHFCVRWKSEYLKELHKRNKWQSPSRDLQIGDMVVIREENIPPQEWRLGLYHGVLQKIILHPVRRSELARALLASALPFASDCRLSAEASRPDGVRALSSTGGTGYSAWSFRASPGPPSAGTPGALAAAVDGAGIVVRTTTPCCTCETLNPSSGWRDDRGADATTRHHTRGGPSSSRMDRPTSPHTRPVPSPALSLTALLQCKGVSILPTAAVWLVTGKTAFEARVLIDPCCPVSRISESMAVAMGLSITRVGAEGVCTATLRSKTSPMSREVVFKTDPQLHTTTPARTVTPAGPSSFSNLVLADKDWFRSASISAVLGADVYPDVVLPGILPGQGGLPMAQNSTLGWILSGTCY</sequence>
<dbReference type="InterPro" id="IPR041588">
    <property type="entry name" value="Integrase_H2C2"/>
</dbReference>
<dbReference type="PANTHER" id="PTHR47331:SF1">
    <property type="entry name" value="GAG-LIKE PROTEIN"/>
    <property type="match status" value="1"/>
</dbReference>
<dbReference type="Pfam" id="PF18701">
    <property type="entry name" value="DUF5641"/>
    <property type="match status" value="1"/>
</dbReference>
<dbReference type="InterPro" id="IPR012337">
    <property type="entry name" value="RNaseH-like_sf"/>
</dbReference>
<protein>
    <submittedName>
        <fullName evidence="5">Uncharacterized protein LOC127566253</fullName>
    </submittedName>
</protein>
<dbReference type="InterPro" id="IPR036397">
    <property type="entry name" value="RNaseH_sf"/>
</dbReference>
<dbReference type="Pfam" id="PF05380">
    <property type="entry name" value="Peptidase_A17"/>
    <property type="match status" value="1"/>
</dbReference>
<dbReference type="InterPro" id="IPR040676">
    <property type="entry name" value="DUF5641"/>
</dbReference>
<dbReference type="Pfam" id="PF17921">
    <property type="entry name" value="Integrase_H2C2"/>
    <property type="match status" value="1"/>
</dbReference>
<gene>
    <name evidence="5" type="primary">LOC127566253</name>
</gene>
<dbReference type="RefSeq" id="XP_051864236.1">
    <property type="nucleotide sequence ID" value="XM_052008276.1"/>
</dbReference>
<accession>A0A9C6W9C0</accession>
<dbReference type="GeneID" id="127566253"/>
<evidence type="ECO:0000259" key="3">
    <source>
        <dbReference type="Pfam" id="PF18701"/>
    </source>
</evidence>
<dbReference type="GO" id="GO:0003676">
    <property type="term" value="F:nucleic acid binding"/>
    <property type="evidence" value="ECO:0007669"/>
    <property type="project" value="InterPro"/>
</dbReference>
<feature type="region of interest" description="Disordered" evidence="1">
    <location>
        <begin position="1153"/>
        <end position="1189"/>
    </location>
</feature>
<dbReference type="GO" id="GO:0042575">
    <property type="term" value="C:DNA polymerase complex"/>
    <property type="evidence" value="ECO:0007669"/>
    <property type="project" value="UniProtKB-ARBA"/>
</dbReference>
<evidence type="ECO:0000313" key="4">
    <source>
        <dbReference type="Proteomes" id="UP000515160"/>
    </source>
</evidence>
<dbReference type="GO" id="GO:0071897">
    <property type="term" value="P:DNA biosynthetic process"/>
    <property type="evidence" value="ECO:0007669"/>
    <property type="project" value="UniProtKB-ARBA"/>
</dbReference>
<dbReference type="SUPFAM" id="SSF56672">
    <property type="entry name" value="DNA/RNA polymerases"/>
    <property type="match status" value="1"/>
</dbReference>
<feature type="compositionally biased region" description="Basic and acidic residues" evidence="1">
    <location>
        <begin position="1153"/>
        <end position="1163"/>
    </location>
</feature>
<organism evidence="4 5">
    <name type="scientific">Drosophila albomicans</name>
    <name type="common">Fruit fly</name>
    <dbReference type="NCBI Taxonomy" id="7291"/>
    <lineage>
        <taxon>Eukaryota</taxon>
        <taxon>Metazoa</taxon>
        <taxon>Ecdysozoa</taxon>
        <taxon>Arthropoda</taxon>
        <taxon>Hexapoda</taxon>
        <taxon>Insecta</taxon>
        <taxon>Pterygota</taxon>
        <taxon>Neoptera</taxon>
        <taxon>Endopterygota</taxon>
        <taxon>Diptera</taxon>
        <taxon>Brachycera</taxon>
        <taxon>Muscomorpha</taxon>
        <taxon>Ephydroidea</taxon>
        <taxon>Drosophilidae</taxon>
        <taxon>Drosophila</taxon>
    </lineage>
</organism>
<dbReference type="InterPro" id="IPR008042">
    <property type="entry name" value="Retrotrans_Pao"/>
</dbReference>
<evidence type="ECO:0000256" key="1">
    <source>
        <dbReference type="SAM" id="MobiDB-lite"/>
    </source>
</evidence>
<dbReference type="InterPro" id="IPR043502">
    <property type="entry name" value="DNA/RNA_pol_sf"/>
</dbReference>
<dbReference type="PANTHER" id="PTHR47331">
    <property type="entry name" value="PHD-TYPE DOMAIN-CONTAINING PROTEIN"/>
    <property type="match status" value="1"/>
</dbReference>
<name>A0A9C6W9C0_DROAB</name>
<dbReference type="Gene3D" id="3.30.420.10">
    <property type="entry name" value="Ribonuclease H-like superfamily/Ribonuclease H"/>
    <property type="match status" value="1"/>
</dbReference>
<keyword evidence="4" id="KW-1185">Reference proteome</keyword>
<feature type="domain" description="DUF5641" evidence="3">
    <location>
        <begin position="989"/>
        <end position="1048"/>
    </location>
</feature>
<dbReference type="Proteomes" id="UP000515160">
    <property type="component" value="Unplaced"/>
</dbReference>
<evidence type="ECO:0000313" key="5">
    <source>
        <dbReference type="RefSeq" id="XP_051864236.1"/>
    </source>
</evidence>
<feature type="domain" description="Integrase zinc-binding" evidence="2">
    <location>
        <begin position="738"/>
        <end position="781"/>
    </location>
</feature>
<evidence type="ECO:0000259" key="2">
    <source>
        <dbReference type="Pfam" id="PF17921"/>
    </source>
</evidence>